<dbReference type="Gene3D" id="1.20.1160.11">
    <property type="entry name" value="Paired amphipathic helix"/>
    <property type="match status" value="1"/>
</dbReference>
<dbReference type="Pfam" id="PF14817">
    <property type="entry name" value="HAUS5"/>
    <property type="match status" value="1"/>
</dbReference>
<protein>
    <submittedName>
        <fullName evidence="4">Uncharacterized protein</fullName>
    </submittedName>
</protein>
<dbReference type="Proteomes" id="UP001476798">
    <property type="component" value="Unassembled WGS sequence"/>
</dbReference>
<keyword evidence="2 3" id="KW-0539">Nucleus</keyword>
<feature type="non-terminal residue" evidence="4">
    <location>
        <position position="1"/>
    </location>
</feature>
<gene>
    <name evidence="4" type="ORF">GOODEAATRI_011085</name>
</gene>
<dbReference type="SUPFAM" id="SSF47762">
    <property type="entry name" value="PAH2 domain"/>
    <property type="match status" value="1"/>
</dbReference>
<comment type="caution">
    <text evidence="4">The sequence shown here is derived from an EMBL/GenBank/DDBJ whole genome shotgun (WGS) entry which is preliminary data.</text>
</comment>
<organism evidence="4 5">
    <name type="scientific">Goodea atripinnis</name>
    <dbReference type="NCBI Taxonomy" id="208336"/>
    <lineage>
        <taxon>Eukaryota</taxon>
        <taxon>Metazoa</taxon>
        <taxon>Chordata</taxon>
        <taxon>Craniata</taxon>
        <taxon>Vertebrata</taxon>
        <taxon>Euteleostomi</taxon>
        <taxon>Actinopterygii</taxon>
        <taxon>Neopterygii</taxon>
        <taxon>Teleostei</taxon>
        <taxon>Neoteleostei</taxon>
        <taxon>Acanthomorphata</taxon>
        <taxon>Ovalentaria</taxon>
        <taxon>Atherinomorphae</taxon>
        <taxon>Cyprinodontiformes</taxon>
        <taxon>Goodeidae</taxon>
        <taxon>Goodea</taxon>
    </lineage>
</organism>
<dbReference type="InterPro" id="IPR036600">
    <property type="entry name" value="PAH_sf"/>
</dbReference>
<name>A0ABV0N0E2_9TELE</name>
<evidence type="ECO:0000313" key="4">
    <source>
        <dbReference type="EMBL" id="MEQ2164860.1"/>
    </source>
</evidence>
<sequence length="256" mass="29210">EFIEVKLVPQFEDVVDAANSIRNSVSKEAKQFGTVSLLALDRRTMDGMQRVPASWLSIQRLQASNFDSLRQSLAFPLYKAPEELCSQLRSQQLELRFFRELLHLYSATLQKVEKDSKQLHASDQKGLTNRCGQGLSYGAQVKIAISYCGSLEPPYAGDIMAKIQAHTTAKQINQIQDKPYVITQKQVQQQHFQKLKVEDALSYLDQVKIRFANDPGIYNKFLDIMKEFKSQRLCEIHNILNVSCCDAQFQCVTNRS</sequence>
<evidence type="ECO:0000256" key="1">
    <source>
        <dbReference type="ARBA" id="ARBA00004123"/>
    </source>
</evidence>
<dbReference type="EMBL" id="JAHRIO010020661">
    <property type="protein sequence ID" value="MEQ2164860.1"/>
    <property type="molecule type" value="Genomic_DNA"/>
</dbReference>
<proteinExistence type="predicted"/>
<feature type="non-terminal residue" evidence="4">
    <location>
        <position position="256"/>
    </location>
</feature>
<dbReference type="InterPro" id="IPR003822">
    <property type="entry name" value="PAH"/>
</dbReference>
<reference evidence="4 5" key="1">
    <citation type="submission" date="2021-06" db="EMBL/GenBank/DDBJ databases">
        <authorList>
            <person name="Palmer J.M."/>
        </authorList>
    </citation>
    <scope>NUCLEOTIDE SEQUENCE [LARGE SCALE GENOMIC DNA]</scope>
    <source>
        <strain evidence="4 5">GA_2019</strain>
        <tissue evidence="4">Muscle</tissue>
    </source>
</reference>
<evidence type="ECO:0000256" key="2">
    <source>
        <dbReference type="ARBA" id="ARBA00023242"/>
    </source>
</evidence>
<evidence type="ECO:0000256" key="3">
    <source>
        <dbReference type="PROSITE-ProRule" id="PRU00810"/>
    </source>
</evidence>
<dbReference type="PANTHER" id="PTHR28588">
    <property type="entry name" value="HAUS AUGMIN-LIKE COMPLEX SUBUNIT 5"/>
    <property type="match status" value="1"/>
</dbReference>
<comment type="subcellular location">
    <subcellularLocation>
        <location evidence="1 3">Nucleus</location>
    </subcellularLocation>
</comment>
<dbReference type="PROSITE" id="PS51477">
    <property type="entry name" value="PAH"/>
    <property type="match status" value="1"/>
</dbReference>
<accession>A0ABV0N0E2</accession>
<dbReference type="PANTHER" id="PTHR28588:SF1">
    <property type="entry name" value="HAUS AUGMIN-LIKE COMPLEX SUBUNIT 5"/>
    <property type="match status" value="1"/>
</dbReference>
<keyword evidence="5" id="KW-1185">Reference proteome</keyword>
<evidence type="ECO:0000313" key="5">
    <source>
        <dbReference type="Proteomes" id="UP001476798"/>
    </source>
</evidence>
<dbReference type="InterPro" id="IPR029131">
    <property type="entry name" value="HAUS5"/>
</dbReference>